<dbReference type="Pfam" id="PF17921">
    <property type="entry name" value="Integrase_H2C2"/>
    <property type="match status" value="1"/>
</dbReference>
<sequence length="277" mass="31714">MLQSEIPERRSQITISLKASTDLNMAMLYNQLETLQRIIACCLRFKYNCRSKNESMYGPITAGELQGTLNLLLKQAQKWYFLEEMHLLARGQHIRTSSKLRSLTPFIDAAGILRVGGRLQHTHASFDERHPIILNAHDQLTRLLVDYEHRQLMHAGPQHLLASLQRRYWIFGGRNAVRLHTHRCMKCCRWQIRAAAQLMGPLPAARVNPSPAFYVTGFDCAGPISIRHGEIRSRVLTKAPFVCFSTRAIHLELVSDFSSVTFLAALRRFISRRGRPI</sequence>
<evidence type="ECO:0000313" key="2">
    <source>
        <dbReference type="EMBL" id="CAI6363890.1"/>
    </source>
</evidence>
<dbReference type="AlphaFoldDB" id="A0AAV0X6K2"/>
<evidence type="ECO:0000313" key="3">
    <source>
        <dbReference type="Proteomes" id="UP001160148"/>
    </source>
</evidence>
<name>A0AAV0X6K2_9HEMI</name>
<feature type="domain" description="Integrase zinc-binding" evidence="1">
    <location>
        <begin position="138"/>
        <end position="191"/>
    </location>
</feature>
<keyword evidence="3" id="KW-1185">Reference proteome</keyword>
<dbReference type="InterPro" id="IPR036397">
    <property type="entry name" value="RNaseH_sf"/>
</dbReference>
<dbReference type="Proteomes" id="UP001160148">
    <property type="component" value="Unassembled WGS sequence"/>
</dbReference>
<protein>
    <recommendedName>
        <fullName evidence="1">Integrase zinc-binding domain-containing protein</fullName>
    </recommendedName>
</protein>
<dbReference type="InterPro" id="IPR041588">
    <property type="entry name" value="Integrase_H2C2"/>
</dbReference>
<dbReference type="PANTHER" id="PTHR47331">
    <property type="entry name" value="PHD-TYPE DOMAIN-CONTAINING PROTEIN"/>
    <property type="match status" value="1"/>
</dbReference>
<dbReference type="EMBL" id="CARXXK010000003">
    <property type="protein sequence ID" value="CAI6363890.1"/>
    <property type="molecule type" value="Genomic_DNA"/>
</dbReference>
<proteinExistence type="predicted"/>
<accession>A0AAV0X6K2</accession>
<dbReference type="GO" id="GO:0003676">
    <property type="term" value="F:nucleic acid binding"/>
    <property type="evidence" value="ECO:0007669"/>
    <property type="project" value="InterPro"/>
</dbReference>
<dbReference type="Gene3D" id="3.30.420.10">
    <property type="entry name" value="Ribonuclease H-like superfamily/Ribonuclease H"/>
    <property type="match status" value="1"/>
</dbReference>
<reference evidence="2 3" key="1">
    <citation type="submission" date="2023-01" db="EMBL/GenBank/DDBJ databases">
        <authorList>
            <person name="Whitehead M."/>
        </authorList>
    </citation>
    <scope>NUCLEOTIDE SEQUENCE [LARGE SCALE GENOMIC DNA]</scope>
</reference>
<organism evidence="2 3">
    <name type="scientific">Macrosiphum euphorbiae</name>
    <name type="common">potato aphid</name>
    <dbReference type="NCBI Taxonomy" id="13131"/>
    <lineage>
        <taxon>Eukaryota</taxon>
        <taxon>Metazoa</taxon>
        <taxon>Ecdysozoa</taxon>
        <taxon>Arthropoda</taxon>
        <taxon>Hexapoda</taxon>
        <taxon>Insecta</taxon>
        <taxon>Pterygota</taxon>
        <taxon>Neoptera</taxon>
        <taxon>Paraneoptera</taxon>
        <taxon>Hemiptera</taxon>
        <taxon>Sternorrhyncha</taxon>
        <taxon>Aphidomorpha</taxon>
        <taxon>Aphidoidea</taxon>
        <taxon>Aphididae</taxon>
        <taxon>Macrosiphini</taxon>
        <taxon>Macrosiphum</taxon>
    </lineage>
</organism>
<evidence type="ECO:0000259" key="1">
    <source>
        <dbReference type="Pfam" id="PF17921"/>
    </source>
</evidence>
<comment type="caution">
    <text evidence="2">The sequence shown here is derived from an EMBL/GenBank/DDBJ whole genome shotgun (WGS) entry which is preliminary data.</text>
</comment>
<gene>
    <name evidence="2" type="ORF">MEUPH1_LOCUS18778</name>
</gene>
<dbReference type="PANTHER" id="PTHR47331:SF2">
    <property type="match status" value="1"/>
</dbReference>